<name>K6DUU6_SCHAZ</name>
<reference evidence="1 2" key="1">
    <citation type="journal article" date="2012" name="Front. Microbiol.">
        <title>Redundancy and modularity in membrane-associated dissimilatory nitrate reduction in Bacillus.</title>
        <authorList>
            <person name="Heylen K."/>
            <person name="Keltjens J."/>
        </authorList>
    </citation>
    <scope>NUCLEOTIDE SEQUENCE [LARGE SCALE GENOMIC DNA]</scope>
    <source>
        <strain evidence="1 2">LMG 9581</strain>
    </source>
</reference>
<protein>
    <submittedName>
        <fullName evidence="1">Type III restriction protein res subunit</fullName>
    </submittedName>
</protein>
<comment type="caution">
    <text evidence="1">The sequence shown here is derived from an EMBL/GenBank/DDBJ whole genome shotgun (WGS) entry which is preliminary data.</text>
</comment>
<accession>K6DUU6</accession>
<dbReference type="AlphaFoldDB" id="K6DUU6"/>
<organism evidence="1 2">
    <name type="scientific">Schinkia azotoformans LMG 9581</name>
    <dbReference type="NCBI Taxonomy" id="1131731"/>
    <lineage>
        <taxon>Bacteria</taxon>
        <taxon>Bacillati</taxon>
        <taxon>Bacillota</taxon>
        <taxon>Bacilli</taxon>
        <taxon>Bacillales</taxon>
        <taxon>Bacillaceae</taxon>
        <taxon>Calidifontibacillus/Schinkia group</taxon>
        <taxon>Schinkia</taxon>
    </lineage>
</organism>
<proteinExistence type="predicted"/>
<dbReference type="PATRIC" id="fig|1131731.3.peg.2711"/>
<keyword evidence="2" id="KW-1185">Reference proteome</keyword>
<evidence type="ECO:0000313" key="1">
    <source>
        <dbReference type="EMBL" id="EKN64576.1"/>
    </source>
</evidence>
<dbReference type="EMBL" id="AJLR01000116">
    <property type="protein sequence ID" value="EKN64576.1"/>
    <property type="molecule type" value="Genomic_DNA"/>
</dbReference>
<dbReference type="Proteomes" id="UP000006315">
    <property type="component" value="Unassembled WGS sequence"/>
</dbReference>
<sequence length="65" mass="7338">MANGQKIVKQGIYEEIINTKLKSELATLDIDNYEVGKESLDPEEARKLLSSYISAVTRRALKLKN</sequence>
<gene>
    <name evidence="1" type="ORF">BAZO_13234</name>
</gene>
<dbReference type="STRING" id="1131731.BAZO_13234"/>
<evidence type="ECO:0000313" key="2">
    <source>
        <dbReference type="Proteomes" id="UP000006315"/>
    </source>
</evidence>